<reference evidence="1" key="3">
    <citation type="submission" date="2025-08" db="UniProtKB">
        <authorList>
            <consortium name="Ensembl"/>
        </authorList>
    </citation>
    <scope>IDENTIFICATION</scope>
    <source>
        <strain evidence="1">JP 163 A</strain>
    </source>
</reference>
<dbReference type="GeneTree" id="ENSGT01110000271469"/>
<keyword evidence="2" id="KW-1185">Reference proteome</keyword>
<reference evidence="2" key="1">
    <citation type="submission" date="2012-01" db="EMBL/GenBank/DDBJ databases">
        <authorList>
            <person name="Walter R."/>
            <person name="Schartl M."/>
            <person name="Warren W."/>
        </authorList>
    </citation>
    <scope>NUCLEOTIDE SEQUENCE [LARGE SCALE GENOMIC DNA]</scope>
    <source>
        <strain evidence="2">JP 163 A</strain>
    </source>
</reference>
<evidence type="ECO:0000313" key="1">
    <source>
        <dbReference type="Ensembl" id="ENSXMAP00000039418.1"/>
    </source>
</evidence>
<dbReference type="Proteomes" id="UP000002852">
    <property type="component" value="Unassembled WGS sequence"/>
</dbReference>
<dbReference type="Ensembl" id="ENSXMAT00000030112.1">
    <property type="protein sequence ID" value="ENSXMAP00000039418.1"/>
    <property type="gene ID" value="ENSXMAG00000020996.1"/>
</dbReference>
<accession>A0A3B5R6W2</accession>
<protein>
    <submittedName>
        <fullName evidence="1">Uncharacterized protein</fullName>
    </submittedName>
</protein>
<name>A0A3B5R6W2_XIPMA</name>
<dbReference type="InParanoid" id="A0A3B5R6W2"/>
<dbReference type="AlphaFoldDB" id="A0A3B5R6W2"/>
<proteinExistence type="predicted"/>
<reference evidence="2" key="2">
    <citation type="journal article" date="2013" name="Nat. Genet.">
        <title>The genome of the platyfish, Xiphophorus maculatus, provides insights into evolutionary adaptation and several complex traits.</title>
        <authorList>
            <person name="Schartl M."/>
            <person name="Walter R.B."/>
            <person name="Shen Y."/>
            <person name="Garcia T."/>
            <person name="Catchen J."/>
            <person name="Amores A."/>
            <person name="Braasch I."/>
            <person name="Chalopin D."/>
            <person name="Volff J.N."/>
            <person name="Lesch K.P."/>
            <person name="Bisazza A."/>
            <person name="Minx P."/>
            <person name="Hillier L."/>
            <person name="Wilson R.K."/>
            <person name="Fuerstenberg S."/>
            <person name="Boore J."/>
            <person name="Searle S."/>
            <person name="Postlethwait J.H."/>
            <person name="Warren W.C."/>
        </authorList>
    </citation>
    <scope>NUCLEOTIDE SEQUENCE [LARGE SCALE GENOMIC DNA]</scope>
    <source>
        <strain evidence="2">JP 163 A</strain>
    </source>
</reference>
<sequence length="69" mass="7662">SLTQRGPCAVNIQGGKSFTLWVAAHLYAPFTVGQLSCPWFRKVNTHCHSLMFSSSFSTVVSFFILLHNS</sequence>
<reference evidence="1" key="4">
    <citation type="submission" date="2025-09" db="UniProtKB">
        <authorList>
            <consortium name="Ensembl"/>
        </authorList>
    </citation>
    <scope>IDENTIFICATION</scope>
    <source>
        <strain evidence="1">JP 163 A</strain>
    </source>
</reference>
<organism evidence="1 2">
    <name type="scientific">Xiphophorus maculatus</name>
    <name type="common">Southern platyfish</name>
    <name type="synonym">Platypoecilus maculatus</name>
    <dbReference type="NCBI Taxonomy" id="8083"/>
    <lineage>
        <taxon>Eukaryota</taxon>
        <taxon>Metazoa</taxon>
        <taxon>Chordata</taxon>
        <taxon>Craniata</taxon>
        <taxon>Vertebrata</taxon>
        <taxon>Euteleostomi</taxon>
        <taxon>Actinopterygii</taxon>
        <taxon>Neopterygii</taxon>
        <taxon>Teleostei</taxon>
        <taxon>Neoteleostei</taxon>
        <taxon>Acanthomorphata</taxon>
        <taxon>Ovalentaria</taxon>
        <taxon>Atherinomorphae</taxon>
        <taxon>Cyprinodontiformes</taxon>
        <taxon>Poeciliidae</taxon>
        <taxon>Poeciliinae</taxon>
        <taxon>Xiphophorus</taxon>
    </lineage>
</organism>
<evidence type="ECO:0000313" key="2">
    <source>
        <dbReference type="Proteomes" id="UP000002852"/>
    </source>
</evidence>